<dbReference type="PATRIC" id="fig|931276.5.peg.3604"/>
<organism evidence="1 2">
    <name type="scientific">Clostridium saccharoperbutylacetonicum N1-4(HMT)</name>
    <dbReference type="NCBI Taxonomy" id="931276"/>
    <lineage>
        <taxon>Bacteria</taxon>
        <taxon>Bacillati</taxon>
        <taxon>Bacillota</taxon>
        <taxon>Clostridia</taxon>
        <taxon>Eubacteriales</taxon>
        <taxon>Clostridiaceae</taxon>
        <taxon>Clostridium</taxon>
    </lineage>
</organism>
<dbReference type="PROSITE" id="PS51257">
    <property type="entry name" value="PROKAR_LIPOPROTEIN"/>
    <property type="match status" value="1"/>
</dbReference>
<proteinExistence type="predicted"/>
<evidence type="ECO:0000313" key="2">
    <source>
        <dbReference type="Proteomes" id="UP000011728"/>
    </source>
</evidence>
<dbReference type="EMBL" id="CP004121">
    <property type="protein sequence ID" value="AGF57340.1"/>
    <property type="molecule type" value="Genomic_DNA"/>
</dbReference>
<sequence>MIHLVKLIIILLMALITSLSGCTKIKEIKVSDNVKAEVTSKAEDNKIRNQPELKKKLSGLENQVVLSWIDDENVLTVNRDSSCLNDSKVILSSYNVESGEITEILNDSRITRIYDTPFKQHDGLILLGNRKQAFTFDPKEKNLELVLDVDKEFPNGVPGSQKSKDQMDLRVLNVQLIKHDYISYVSKLNREKGKKYAETAEYTILNYKENKKYTLEERFSAAGIDCKFDLTGNNIYIGQFAKLTKLNIETGEKVSMDLSMPSIENIFEDGTLLVYCIEENGTTYDKERIYKVDFDKKDVTRYVENYEGKNLSIDSIDFKNQFVCYTYFGDGEDRRQDVAMYGSLKGNKFVVTDKLFKNNEEEGCNDPREFIFSPNHNKFIVTVSKSKVEKKDDSKFDVTYLKDDKYLFELQ</sequence>
<reference evidence="1 2" key="1">
    <citation type="submission" date="2013-02" db="EMBL/GenBank/DDBJ databases">
        <title>Genome sequence of Clostridium saccharoperbutylacetonicum N1-4(HMT).</title>
        <authorList>
            <person name="Poehlein A."/>
            <person name="Daniel R."/>
        </authorList>
    </citation>
    <scope>NUCLEOTIDE SEQUENCE [LARGE SCALE GENOMIC DNA]</scope>
    <source>
        <strain evidence="2">N1-4(HMT)</strain>
    </source>
</reference>
<dbReference type="RefSeq" id="WP_015393656.1">
    <property type="nucleotide sequence ID" value="NC_020291.1"/>
</dbReference>
<evidence type="ECO:0000313" key="1">
    <source>
        <dbReference type="EMBL" id="AGF57340.1"/>
    </source>
</evidence>
<dbReference type="eggNOG" id="ENOG5030G87">
    <property type="taxonomic scope" value="Bacteria"/>
</dbReference>
<name>M1LVZ1_9CLOT</name>
<accession>M1LVZ1</accession>
<keyword evidence="2" id="KW-1185">Reference proteome</keyword>
<gene>
    <name evidence="1" type="ORF">Cspa_c35790</name>
</gene>
<dbReference type="AlphaFoldDB" id="M1LVZ1"/>
<dbReference type="Proteomes" id="UP000011728">
    <property type="component" value="Chromosome"/>
</dbReference>
<dbReference type="STRING" id="36745.CLSAP_33520"/>
<dbReference type="HOGENOM" id="CLU_673874_0_0_9"/>
<protein>
    <recommendedName>
        <fullName evidence="3">Lipoprotein</fullName>
    </recommendedName>
</protein>
<dbReference type="KEGG" id="csr:Cspa_c35790"/>
<evidence type="ECO:0008006" key="3">
    <source>
        <dbReference type="Google" id="ProtNLM"/>
    </source>
</evidence>
<dbReference type="SUPFAM" id="SSF82171">
    <property type="entry name" value="DPP6 N-terminal domain-like"/>
    <property type="match status" value="1"/>
</dbReference>